<gene>
    <name evidence="1" type="ORF">G3M58_89505</name>
</gene>
<reference evidence="1" key="1">
    <citation type="submission" date="2020-01" db="EMBL/GenBank/DDBJ databases">
        <title>Insect and environment-associated Actinomycetes.</title>
        <authorList>
            <person name="Currrie C."/>
            <person name="Chevrette M."/>
            <person name="Carlson C."/>
            <person name="Stubbendieck R."/>
            <person name="Wendt-Pienkowski E."/>
        </authorList>
    </citation>
    <scope>NUCLEOTIDE SEQUENCE</scope>
    <source>
        <strain evidence="1">SID7499</strain>
    </source>
</reference>
<dbReference type="Gene3D" id="1.25.40.10">
    <property type="entry name" value="Tetratricopeptide repeat domain"/>
    <property type="match status" value="1"/>
</dbReference>
<dbReference type="InterPro" id="IPR011990">
    <property type="entry name" value="TPR-like_helical_dom_sf"/>
</dbReference>
<protein>
    <submittedName>
        <fullName evidence="1">Tetratricopeptide repeat protein</fullName>
    </submittedName>
</protein>
<dbReference type="AlphaFoldDB" id="A0A6G3XXR2"/>
<dbReference type="EMBL" id="JAAGMN010009623">
    <property type="protein sequence ID" value="NEE22290.1"/>
    <property type="molecule type" value="Genomic_DNA"/>
</dbReference>
<feature type="non-terminal residue" evidence="1">
    <location>
        <position position="1"/>
    </location>
</feature>
<accession>A0A6G3XXR2</accession>
<name>A0A6G3XXR2_9ACTN</name>
<sequence length="88" mass="9305">FRLAEVEIASGQPAQAAQYAELALTVLRGIGGEWRRGNVLTVLGRALAGIGQTGRAQVCWNEALEIYDELGSPEADGVRSLLTGIATH</sequence>
<dbReference type="SUPFAM" id="SSF48452">
    <property type="entry name" value="TPR-like"/>
    <property type="match status" value="1"/>
</dbReference>
<comment type="caution">
    <text evidence="1">The sequence shown here is derived from an EMBL/GenBank/DDBJ whole genome shotgun (WGS) entry which is preliminary data.</text>
</comment>
<organism evidence="1">
    <name type="scientific">Streptomyces sp. SID7499</name>
    <dbReference type="NCBI Taxonomy" id="2706086"/>
    <lineage>
        <taxon>Bacteria</taxon>
        <taxon>Bacillati</taxon>
        <taxon>Actinomycetota</taxon>
        <taxon>Actinomycetes</taxon>
        <taxon>Kitasatosporales</taxon>
        <taxon>Streptomycetaceae</taxon>
        <taxon>Streptomyces</taxon>
    </lineage>
</organism>
<evidence type="ECO:0000313" key="1">
    <source>
        <dbReference type="EMBL" id="NEE22290.1"/>
    </source>
</evidence>
<proteinExistence type="predicted"/>